<sequence>MSSPEKPIDSAPPDTDNILLPDEILEEIFLRLASPADLARASTACVSFRRVVTDRPFLRRFRSLHKPPLLGLLGARDFCAAKPPHTSAPAARALAQAADFEFSFLPSPGRWKPRDCRVVLARLPMAFVCSDYDSDDEGELVPVADKVKDDVITDLAVCDPISRRSLILPAIPTDLATLVEQENLLVFEPFLAPAAVEEMDGTSFRVFARAHYASKVVIFVFSSSTEEWCSFKFVRWSVLVAVLRMQARQCSLTLRHLSYFPHDTMRTAASTGC</sequence>
<reference evidence="3" key="2">
    <citation type="submission" date="2013-12" db="EMBL/GenBank/DDBJ databases">
        <authorList>
            <person name="Yu Y."/>
            <person name="Lee S."/>
            <person name="de Baynast K."/>
            <person name="Wissotski M."/>
            <person name="Liu L."/>
            <person name="Talag J."/>
            <person name="Goicoechea J."/>
            <person name="Angelova A."/>
            <person name="Jetty R."/>
            <person name="Kudrna D."/>
            <person name="Golser W."/>
            <person name="Rivera L."/>
            <person name="Zhang J."/>
            <person name="Wing R."/>
        </authorList>
    </citation>
    <scope>NUCLEOTIDE SEQUENCE</scope>
</reference>
<dbReference type="Pfam" id="PF12937">
    <property type="entry name" value="F-box-like"/>
    <property type="match status" value="1"/>
</dbReference>
<protein>
    <recommendedName>
        <fullName evidence="1">F-box domain-containing protein</fullName>
    </recommendedName>
</protein>
<dbReference type="EnsemblPlants" id="LPERR07G15800.1">
    <property type="protein sequence ID" value="LPERR07G15800.1"/>
    <property type="gene ID" value="LPERR07G15800"/>
</dbReference>
<accession>A0A0D9X089</accession>
<dbReference type="SUPFAM" id="SSF81383">
    <property type="entry name" value="F-box domain"/>
    <property type="match status" value="1"/>
</dbReference>
<evidence type="ECO:0000313" key="2">
    <source>
        <dbReference type="EnsemblPlants" id="LPERR07G15800.1"/>
    </source>
</evidence>
<keyword evidence="3" id="KW-1185">Reference proteome</keyword>
<dbReference type="STRING" id="77586.A0A0D9X089"/>
<dbReference type="Proteomes" id="UP000032180">
    <property type="component" value="Chromosome 7"/>
</dbReference>
<dbReference type="AlphaFoldDB" id="A0A0D9X089"/>
<feature type="domain" description="F-box" evidence="1">
    <location>
        <begin position="20"/>
        <end position="61"/>
    </location>
</feature>
<evidence type="ECO:0000259" key="1">
    <source>
        <dbReference type="SMART" id="SM00256"/>
    </source>
</evidence>
<dbReference type="PANTHER" id="PTHR31264">
    <property type="entry name" value="OS07G0554500 PROTEIN-RELATED"/>
    <property type="match status" value="1"/>
</dbReference>
<organism evidence="2 3">
    <name type="scientific">Leersia perrieri</name>
    <dbReference type="NCBI Taxonomy" id="77586"/>
    <lineage>
        <taxon>Eukaryota</taxon>
        <taxon>Viridiplantae</taxon>
        <taxon>Streptophyta</taxon>
        <taxon>Embryophyta</taxon>
        <taxon>Tracheophyta</taxon>
        <taxon>Spermatophyta</taxon>
        <taxon>Magnoliopsida</taxon>
        <taxon>Liliopsida</taxon>
        <taxon>Poales</taxon>
        <taxon>Poaceae</taxon>
        <taxon>BOP clade</taxon>
        <taxon>Oryzoideae</taxon>
        <taxon>Oryzeae</taxon>
        <taxon>Oryzinae</taxon>
        <taxon>Leersia</taxon>
    </lineage>
</organism>
<dbReference type="SMART" id="SM00256">
    <property type="entry name" value="FBOX"/>
    <property type="match status" value="1"/>
</dbReference>
<reference evidence="2" key="3">
    <citation type="submission" date="2015-04" db="UniProtKB">
        <authorList>
            <consortium name="EnsemblPlants"/>
        </authorList>
    </citation>
    <scope>IDENTIFICATION</scope>
</reference>
<dbReference type="InterPro" id="IPR036047">
    <property type="entry name" value="F-box-like_dom_sf"/>
</dbReference>
<evidence type="ECO:0000313" key="3">
    <source>
        <dbReference type="Proteomes" id="UP000032180"/>
    </source>
</evidence>
<dbReference type="HOGENOM" id="CLU_030310_2_1_1"/>
<proteinExistence type="predicted"/>
<dbReference type="CDD" id="cd09917">
    <property type="entry name" value="F-box_SF"/>
    <property type="match status" value="1"/>
</dbReference>
<dbReference type="Gramene" id="LPERR07G15800.1">
    <property type="protein sequence ID" value="LPERR07G15800.1"/>
    <property type="gene ID" value="LPERR07G15800"/>
</dbReference>
<dbReference type="Gene3D" id="1.20.1280.50">
    <property type="match status" value="1"/>
</dbReference>
<reference evidence="2 3" key="1">
    <citation type="submission" date="2012-08" db="EMBL/GenBank/DDBJ databases">
        <title>Oryza genome evolution.</title>
        <authorList>
            <person name="Wing R.A."/>
        </authorList>
    </citation>
    <scope>NUCLEOTIDE SEQUENCE</scope>
</reference>
<name>A0A0D9X089_9ORYZ</name>
<dbReference type="InterPro" id="IPR001810">
    <property type="entry name" value="F-box_dom"/>
</dbReference>